<evidence type="ECO:0000313" key="7">
    <source>
        <dbReference type="Proteomes" id="UP000430222"/>
    </source>
</evidence>
<evidence type="ECO:0000256" key="1">
    <source>
        <dbReference type="ARBA" id="ARBA00002440"/>
    </source>
</evidence>
<dbReference type="SUPFAM" id="SSF54913">
    <property type="entry name" value="GlnB-like"/>
    <property type="match status" value="1"/>
</dbReference>
<dbReference type="Gene3D" id="3.30.70.120">
    <property type="match status" value="1"/>
</dbReference>
<dbReference type="Pfam" id="PF00543">
    <property type="entry name" value="P-II"/>
    <property type="match status" value="1"/>
</dbReference>
<gene>
    <name evidence="6" type="ORF">FYJ78_03115</name>
</gene>
<keyword evidence="2" id="KW-0805">Transcription regulation</keyword>
<dbReference type="GO" id="GO:0005829">
    <property type="term" value="C:cytosol"/>
    <property type="evidence" value="ECO:0007669"/>
    <property type="project" value="TreeGrafter"/>
</dbReference>
<dbReference type="SMART" id="SM00938">
    <property type="entry name" value="P-II"/>
    <property type="match status" value="1"/>
</dbReference>
<protein>
    <submittedName>
        <fullName evidence="6">P-II family nitrogen regulator</fullName>
    </submittedName>
</protein>
<proteinExistence type="inferred from homology"/>
<dbReference type="GO" id="GO:0030234">
    <property type="term" value="F:enzyme regulator activity"/>
    <property type="evidence" value="ECO:0007669"/>
    <property type="project" value="InterPro"/>
</dbReference>
<evidence type="ECO:0000256" key="5">
    <source>
        <dbReference type="RuleBase" id="RU003936"/>
    </source>
</evidence>
<dbReference type="AlphaFoldDB" id="A0A6I2UVS1"/>
<evidence type="ECO:0000256" key="3">
    <source>
        <dbReference type="ARBA" id="ARBA00023163"/>
    </source>
</evidence>
<dbReference type="InterPro" id="IPR011322">
    <property type="entry name" value="N-reg_PII-like_a/b"/>
</dbReference>
<organism evidence="6 7">
    <name type="scientific">Selenomonas montiformis</name>
    <dbReference type="NCBI Taxonomy" id="2652285"/>
    <lineage>
        <taxon>Bacteria</taxon>
        <taxon>Bacillati</taxon>
        <taxon>Bacillota</taxon>
        <taxon>Negativicutes</taxon>
        <taxon>Selenomonadales</taxon>
        <taxon>Selenomonadaceae</taxon>
        <taxon>Selenomonas</taxon>
    </lineage>
</organism>
<comment type="caution">
    <text evidence="6">The sequence shown here is derived from an EMBL/GenBank/DDBJ whole genome shotgun (WGS) entry which is preliminary data.</text>
</comment>
<sequence>MSETELVRVEIIMDMKKLTRLLKKLNEKGISGVTVFQALGCGIQKGSFEYAAEENQEIQLLPQSLVMLICERGELDALIEWIKVELYTGHIGDGKIFISSVDNMIRIRTGEEGKAALGRVKIE</sequence>
<dbReference type="InterPro" id="IPR002187">
    <property type="entry name" value="N-reg_PII"/>
</dbReference>
<evidence type="ECO:0000313" key="6">
    <source>
        <dbReference type="EMBL" id="MSV24190.1"/>
    </source>
</evidence>
<reference evidence="6 7" key="1">
    <citation type="submission" date="2019-08" db="EMBL/GenBank/DDBJ databases">
        <title>In-depth cultivation of the pig gut microbiome towards novel bacterial diversity and tailored functional studies.</title>
        <authorList>
            <person name="Wylensek D."/>
            <person name="Hitch T.C.A."/>
            <person name="Clavel T."/>
        </authorList>
    </citation>
    <scope>NUCLEOTIDE SEQUENCE [LARGE SCALE GENOMIC DNA]</scope>
    <source>
        <strain evidence="7">WCA-380-WT-3B3</strain>
    </source>
</reference>
<keyword evidence="3" id="KW-0804">Transcription</keyword>
<dbReference type="PRINTS" id="PR00340">
    <property type="entry name" value="PIIGLNB"/>
</dbReference>
<comment type="function">
    <text evidence="1">Could be involved in the regulation of nitrogen fixation.</text>
</comment>
<comment type="similarity">
    <text evidence="5">Belongs to the P(II) protein family.</text>
</comment>
<dbReference type="PROSITE" id="PS51343">
    <property type="entry name" value="PII_GLNB_DOM"/>
    <property type="match status" value="1"/>
</dbReference>
<dbReference type="RefSeq" id="WP_154619963.1">
    <property type="nucleotide sequence ID" value="NZ_VUNL01000003.1"/>
</dbReference>
<dbReference type="PANTHER" id="PTHR30115:SF13">
    <property type="entry name" value="PII-LIKE PROTEIN GLNBI"/>
    <property type="match status" value="1"/>
</dbReference>
<keyword evidence="4" id="KW-0535">Nitrogen fixation</keyword>
<keyword evidence="7" id="KW-1185">Reference proteome</keyword>
<dbReference type="GO" id="GO:0006808">
    <property type="term" value="P:regulation of nitrogen utilization"/>
    <property type="evidence" value="ECO:0007669"/>
    <property type="project" value="InterPro"/>
</dbReference>
<evidence type="ECO:0000256" key="2">
    <source>
        <dbReference type="ARBA" id="ARBA00023015"/>
    </source>
</evidence>
<dbReference type="PANTHER" id="PTHR30115">
    <property type="entry name" value="NITROGEN REGULATORY PROTEIN P-II"/>
    <property type="match status" value="1"/>
</dbReference>
<dbReference type="PROSITE" id="PS00638">
    <property type="entry name" value="PII_GLNB_CTER"/>
    <property type="match status" value="1"/>
</dbReference>
<name>A0A6I2UVS1_9FIRM</name>
<dbReference type="EMBL" id="VUNL01000003">
    <property type="protein sequence ID" value="MSV24190.1"/>
    <property type="molecule type" value="Genomic_DNA"/>
</dbReference>
<evidence type="ECO:0000256" key="4">
    <source>
        <dbReference type="ARBA" id="ARBA00023231"/>
    </source>
</evidence>
<dbReference type="Proteomes" id="UP000430222">
    <property type="component" value="Unassembled WGS sequence"/>
</dbReference>
<accession>A0A6I2UVS1</accession>
<dbReference type="GO" id="GO:0005524">
    <property type="term" value="F:ATP binding"/>
    <property type="evidence" value="ECO:0007669"/>
    <property type="project" value="TreeGrafter"/>
</dbReference>
<dbReference type="InterPro" id="IPR017918">
    <property type="entry name" value="N-reg_PII_CS"/>
</dbReference>
<dbReference type="InterPro" id="IPR015867">
    <property type="entry name" value="N-reg_PII/ATP_PRibTrfase_C"/>
</dbReference>